<evidence type="ECO:0000256" key="2">
    <source>
        <dbReference type="ARBA" id="ARBA00009149"/>
    </source>
</evidence>
<keyword evidence="7" id="KW-1185">Reference proteome</keyword>
<dbReference type="PRINTS" id="PR01007">
    <property type="entry name" value="FLGHOOKFLIK"/>
</dbReference>
<dbReference type="PANTHER" id="PTHR37533:SF2">
    <property type="entry name" value="FLAGELLAR HOOK-LENGTH CONTROL PROTEIN"/>
    <property type="match status" value="1"/>
</dbReference>
<dbReference type="CDD" id="cd17470">
    <property type="entry name" value="T3SS_Flik_C"/>
    <property type="match status" value="1"/>
</dbReference>
<feature type="region of interest" description="Disordered" evidence="4">
    <location>
        <begin position="1"/>
        <end position="98"/>
    </location>
</feature>
<evidence type="ECO:0000313" key="7">
    <source>
        <dbReference type="Proteomes" id="UP001164472"/>
    </source>
</evidence>
<dbReference type="GO" id="GO:0044780">
    <property type="term" value="P:bacterial-type flagellum assembly"/>
    <property type="evidence" value="ECO:0007669"/>
    <property type="project" value="InterPro"/>
</dbReference>
<dbReference type="AlphaFoldDB" id="A0A9E8KR91"/>
<protein>
    <submittedName>
        <fullName evidence="6">Flagellar hook-length control protein FliK</fullName>
    </submittedName>
</protein>
<name>A0A9E8KR91_9ALTE</name>
<dbReference type="GO" id="GO:0009424">
    <property type="term" value="C:bacterial-type flagellum hook"/>
    <property type="evidence" value="ECO:0007669"/>
    <property type="project" value="InterPro"/>
</dbReference>
<keyword evidence="6" id="KW-0969">Cilium</keyword>
<keyword evidence="6" id="KW-0282">Flagellum</keyword>
<feature type="domain" description="Flagellar hook-length control protein-like C-terminal" evidence="5">
    <location>
        <begin position="277"/>
        <end position="358"/>
    </location>
</feature>
<dbReference type="Proteomes" id="UP001164472">
    <property type="component" value="Chromosome"/>
</dbReference>
<dbReference type="InterPro" id="IPR038610">
    <property type="entry name" value="FliK-like_C_sf"/>
</dbReference>
<evidence type="ECO:0000256" key="3">
    <source>
        <dbReference type="ARBA" id="ARBA00022795"/>
    </source>
</evidence>
<keyword evidence="3" id="KW-1005">Bacterial flagellum biogenesis</keyword>
<feature type="compositionally biased region" description="Polar residues" evidence="4">
    <location>
        <begin position="38"/>
        <end position="48"/>
    </location>
</feature>
<dbReference type="EMBL" id="CP101527">
    <property type="protein sequence ID" value="UZW76744.1"/>
    <property type="molecule type" value="Genomic_DNA"/>
</dbReference>
<dbReference type="Gene3D" id="3.30.750.140">
    <property type="match status" value="1"/>
</dbReference>
<evidence type="ECO:0000256" key="1">
    <source>
        <dbReference type="ARBA" id="ARBA00003944"/>
    </source>
</evidence>
<dbReference type="InterPro" id="IPR001635">
    <property type="entry name" value="Flag_hook_Flik"/>
</dbReference>
<dbReference type="InterPro" id="IPR052563">
    <property type="entry name" value="FliK"/>
</dbReference>
<comment type="similarity">
    <text evidence="2">Belongs to the FliK family.</text>
</comment>
<comment type="function">
    <text evidence="1">Controls the length of the flagellar hook.</text>
</comment>
<feature type="compositionally biased region" description="Basic and acidic residues" evidence="4">
    <location>
        <begin position="49"/>
        <end position="61"/>
    </location>
</feature>
<reference evidence="6" key="1">
    <citation type="submission" date="2022-07" db="EMBL/GenBank/DDBJ databases">
        <title>Alkalimarinus sp. nov., isolated from gut of a Alitta virens.</title>
        <authorList>
            <person name="Yang A.I."/>
            <person name="Shin N.-R."/>
        </authorList>
    </citation>
    <scope>NUCLEOTIDE SEQUENCE</scope>
    <source>
        <strain evidence="6">FA028</strain>
    </source>
</reference>
<dbReference type="KEGG" id="asem:NNL22_09255"/>
<keyword evidence="6" id="KW-0966">Cell projection</keyword>
<organism evidence="6 7">
    <name type="scientific">Alkalimarinus sediminis</name>
    <dbReference type="NCBI Taxonomy" id="1632866"/>
    <lineage>
        <taxon>Bacteria</taxon>
        <taxon>Pseudomonadati</taxon>
        <taxon>Pseudomonadota</taxon>
        <taxon>Gammaproteobacteria</taxon>
        <taxon>Alteromonadales</taxon>
        <taxon>Alteromonadaceae</taxon>
        <taxon>Alkalimarinus</taxon>
    </lineage>
</organism>
<feature type="compositionally biased region" description="Basic and acidic residues" evidence="4">
    <location>
        <begin position="27"/>
        <end position="37"/>
    </location>
</feature>
<feature type="region of interest" description="Disordered" evidence="4">
    <location>
        <begin position="351"/>
        <end position="382"/>
    </location>
</feature>
<dbReference type="Pfam" id="PF02120">
    <property type="entry name" value="Flg_hook"/>
    <property type="match status" value="1"/>
</dbReference>
<dbReference type="PANTHER" id="PTHR37533">
    <property type="entry name" value="FLAGELLAR HOOK-LENGTH CONTROL PROTEIN"/>
    <property type="match status" value="1"/>
</dbReference>
<dbReference type="RefSeq" id="WP_251812891.1">
    <property type="nucleotide sequence ID" value="NZ_CP101527.1"/>
</dbReference>
<feature type="compositionally biased region" description="Polar residues" evidence="4">
    <location>
        <begin position="9"/>
        <end position="23"/>
    </location>
</feature>
<accession>A0A9E8KR91</accession>
<evidence type="ECO:0000313" key="6">
    <source>
        <dbReference type="EMBL" id="UZW76744.1"/>
    </source>
</evidence>
<dbReference type="InterPro" id="IPR021136">
    <property type="entry name" value="Flagellar_hook_control-like_C"/>
</dbReference>
<sequence>MNPLPVSLDFTSNSTNKPSSKVTANEDADKFKKELSKQESNTQDSNLSNKDRAGNEVKSQDADASSKAATIATDNTKGGEELPPQAEGDQQAESATGIESLQESTELAGLTTQIDQTALSEVQNLNLMPGELGPLSDTYDTLESTLLEGEEGLGSLHLFGDESLAQSGYSASGLLPGSLNGVSANGSGLADGQDTRLNQPLEKLMTLEQMKLSLEKGVETLAELEVDVDTDSEGSIREVFRFNDVQLKQSQSCLKTYTTSVELPVAPGAWADKVNDKIVWLANQKIQFAEIHLNPQDLGPMEVKINVQNDQATVTFNSQHQSVRELLELNVNRLREMMSENGVDLAHVDVSDQSSQQQTDDEDGGVNAQAGEGEDELSSLADEHSITEAITLDNLVDYYA</sequence>
<proteinExistence type="inferred from homology"/>
<gene>
    <name evidence="6" type="ORF">NNL22_09255</name>
</gene>
<evidence type="ECO:0000256" key="4">
    <source>
        <dbReference type="SAM" id="MobiDB-lite"/>
    </source>
</evidence>
<evidence type="ECO:0000259" key="5">
    <source>
        <dbReference type="Pfam" id="PF02120"/>
    </source>
</evidence>